<evidence type="ECO:0000313" key="2">
    <source>
        <dbReference type="Proteomes" id="UP001160148"/>
    </source>
</evidence>
<name>A0AAV0Y6F0_9HEMI</name>
<proteinExistence type="predicted"/>
<dbReference type="EMBL" id="CARXXK010001473">
    <property type="protein sequence ID" value="CAI6376373.1"/>
    <property type="molecule type" value="Genomic_DNA"/>
</dbReference>
<evidence type="ECO:0000313" key="1">
    <source>
        <dbReference type="EMBL" id="CAI6376373.1"/>
    </source>
</evidence>
<accession>A0AAV0Y6F0</accession>
<protein>
    <submittedName>
        <fullName evidence="1">Uncharacterized protein</fullName>
    </submittedName>
</protein>
<organism evidence="1 2">
    <name type="scientific">Macrosiphum euphorbiae</name>
    <name type="common">potato aphid</name>
    <dbReference type="NCBI Taxonomy" id="13131"/>
    <lineage>
        <taxon>Eukaryota</taxon>
        <taxon>Metazoa</taxon>
        <taxon>Ecdysozoa</taxon>
        <taxon>Arthropoda</taxon>
        <taxon>Hexapoda</taxon>
        <taxon>Insecta</taxon>
        <taxon>Pterygota</taxon>
        <taxon>Neoptera</taxon>
        <taxon>Paraneoptera</taxon>
        <taxon>Hemiptera</taxon>
        <taxon>Sternorrhyncha</taxon>
        <taxon>Aphidomorpha</taxon>
        <taxon>Aphidoidea</taxon>
        <taxon>Aphididae</taxon>
        <taxon>Macrosiphini</taxon>
        <taxon>Macrosiphum</taxon>
    </lineage>
</organism>
<gene>
    <name evidence="1" type="ORF">MEUPH1_LOCUS29747</name>
</gene>
<comment type="caution">
    <text evidence="1">The sequence shown here is derived from an EMBL/GenBank/DDBJ whole genome shotgun (WGS) entry which is preliminary data.</text>
</comment>
<dbReference type="AlphaFoldDB" id="A0AAV0Y6F0"/>
<sequence>MHENEYDKQNPPVEKKNAHVTLTMQIGIKINEAFAIMKSISEKKPAVSYEYSPFATYIDSKLKIFSPHEKAILENQIQNLIFNAEMKHYSQPVHTQPGHTQPFYFQNAHTQIPSNYNPHNSLNVQYSHPNMPLTHLAENLHNTSNQQQLQSLFTHPEQNSLCDTDAFQPLPPTSMN</sequence>
<reference evidence="1 2" key="1">
    <citation type="submission" date="2023-01" db="EMBL/GenBank/DDBJ databases">
        <authorList>
            <person name="Whitehead M."/>
        </authorList>
    </citation>
    <scope>NUCLEOTIDE SEQUENCE [LARGE SCALE GENOMIC DNA]</scope>
</reference>
<dbReference type="Proteomes" id="UP001160148">
    <property type="component" value="Unassembled WGS sequence"/>
</dbReference>
<keyword evidence="2" id="KW-1185">Reference proteome</keyword>